<evidence type="ECO:0000313" key="3">
    <source>
        <dbReference type="Proteomes" id="UP000429980"/>
    </source>
</evidence>
<reference evidence="2 3" key="1">
    <citation type="submission" date="2019-06" db="EMBL/GenBank/DDBJ databases">
        <title>Genome sequence analysis of &gt;100 Bacillus licheniformis strains suggests intrinsic resistance to this species.</title>
        <authorList>
            <person name="Wels M."/>
            <person name="Siezen R.J."/>
            <person name="Johansen E."/>
            <person name="Stuer-Lauridsen B."/>
            <person name="Bjerre K."/>
            <person name="Nielsen B.K.K."/>
        </authorList>
    </citation>
    <scope>NUCLEOTIDE SEQUENCE [LARGE SCALE GENOMIC DNA]</scope>
    <source>
        <strain evidence="2 3">BAC-15381</strain>
    </source>
</reference>
<dbReference type="Proteomes" id="UP000429980">
    <property type="component" value="Unassembled WGS sequence"/>
</dbReference>
<gene>
    <name evidence="2" type="ORF">CHCC15381_1847</name>
</gene>
<keyword evidence="3" id="KW-1185">Reference proteome</keyword>
<sequence>MTKQYLNEDDGIFTSSRDNGQGEPITDVFLAGMAGGLIPPRVISETYLENTTVKAGESVYLNLDAKGSGLGIGIYTNEKGNLTVKLTYIIPGTSNFTIKEYEDVLTLENNDRGLKKVDVLSSSPRIMLTNSGDADVSIKSLVITHFS</sequence>
<evidence type="ECO:0000313" key="2">
    <source>
        <dbReference type="EMBL" id="TWL42671.1"/>
    </source>
</evidence>
<comment type="caution">
    <text evidence="2">The sequence shown here is derived from an EMBL/GenBank/DDBJ whole genome shotgun (WGS) entry which is preliminary data.</text>
</comment>
<protein>
    <submittedName>
        <fullName evidence="2">Uncharacterized protein</fullName>
    </submittedName>
</protein>
<proteinExistence type="predicted"/>
<dbReference type="EMBL" id="NILF01000019">
    <property type="protein sequence ID" value="TWL42671.1"/>
    <property type="molecule type" value="Genomic_DNA"/>
</dbReference>
<accession>A0ABY3FZD4</accession>
<dbReference type="RefSeq" id="WP_052500260.1">
    <property type="nucleotide sequence ID" value="NZ_AP025339.1"/>
</dbReference>
<feature type="region of interest" description="Disordered" evidence="1">
    <location>
        <begin position="1"/>
        <end position="20"/>
    </location>
</feature>
<evidence type="ECO:0000256" key="1">
    <source>
        <dbReference type="SAM" id="MobiDB-lite"/>
    </source>
</evidence>
<organism evidence="2 3">
    <name type="scientific">Bacillus paralicheniformis</name>
    <dbReference type="NCBI Taxonomy" id="1648923"/>
    <lineage>
        <taxon>Bacteria</taxon>
        <taxon>Bacillati</taxon>
        <taxon>Bacillota</taxon>
        <taxon>Bacilli</taxon>
        <taxon>Bacillales</taxon>
        <taxon>Bacillaceae</taxon>
        <taxon>Bacillus</taxon>
    </lineage>
</organism>
<name>A0ABY3FZD4_9BACI</name>